<name>D2BBH3_STRRD</name>
<dbReference type="RefSeq" id="WP_012887941.1">
    <property type="nucleotide sequence ID" value="NC_013595.1"/>
</dbReference>
<evidence type="ECO:0000313" key="2">
    <source>
        <dbReference type="Proteomes" id="UP000002029"/>
    </source>
</evidence>
<dbReference type="PANTHER" id="PTHR42866:SF1">
    <property type="entry name" value="SPORE COAT POLYSACCHARIDE BIOSYNTHESIS PROTEIN SPSF"/>
    <property type="match status" value="1"/>
</dbReference>
<dbReference type="Pfam" id="PF02348">
    <property type="entry name" value="CTP_transf_3"/>
    <property type="match status" value="1"/>
</dbReference>
<dbReference type="GO" id="GO:0016779">
    <property type="term" value="F:nucleotidyltransferase activity"/>
    <property type="evidence" value="ECO:0007669"/>
    <property type="project" value="UniProtKB-KW"/>
</dbReference>
<keyword evidence="1" id="KW-0808">Transferase</keyword>
<dbReference type="InterPro" id="IPR029044">
    <property type="entry name" value="Nucleotide-diphossugar_trans"/>
</dbReference>
<gene>
    <name evidence="1" type="ordered locus">Sros_1198</name>
</gene>
<organism evidence="1 2">
    <name type="scientific">Streptosporangium roseum (strain ATCC 12428 / DSM 43021 / JCM 3005 / KCTC 9067 / NCIMB 10171 / NRRL 2505 / NI 9100)</name>
    <dbReference type="NCBI Taxonomy" id="479432"/>
    <lineage>
        <taxon>Bacteria</taxon>
        <taxon>Bacillati</taxon>
        <taxon>Actinomycetota</taxon>
        <taxon>Actinomycetes</taxon>
        <taxon>Streptosporangiales</taxon>
        <taxon>Streptosporangiaceae</taxon>
        <taxon>Streptosporangium</taxon>
    </lineage>
</organism>
<dbReference type="PANTHER" id="PTHR42866">
    <property type="entry name" value="3-DEOXY-MANNO-OCTULOSONATE CYTIDYLYLTRANSFERASE"/>
    <property type="match status" value="1"/>
</dbReference>
<dbReference type="eggNOG" id="COG1861">
    <property type="taxonomic scope" value="Bacteria"/>
</dbReference>
<dbReference type="HOGENOM" id="CLU_072501_0_0_11"/>
<dbReference type="EMBL" id="CP001814">
    <property type="protein sequence ID" value="ACZ84196.1"/>
    <property type="molecule type" value="Genomic_DNA"/>
</dbReference>
<dbReference type="KEGG" id="sro:Sros_1198"/>
<reference evidence="1 2" key="1">
    <citation type="journal article" date="2010" name="Stand. Genomic Sci.">
        <title>Complete genome sequence of Streptosporangium roseum type strain (NI 9100).</title>
        <authorList>
            <person name="Nolan M."/>
            <person name="Sikorski J."/>
            <person name="Jando M."/>
            <person name="Lucas S."/>
            <person name="Lapidus A."/>
            <person name="Glavina Del Rio T."/>
            <person name="Chen F."/>
            <person name="Tice H."/>
            <person name="Pitluck S."/>
            <person name="Cheng J.F."/>
            <person name="Chertkov O."/>
            <person name="Sims D."/>
            <person name="Meincke L."/>
            <person name="Brettin T."/>
            <person name="Han C."/>
            <person name="Detter J.C."/>
            <person name="Bruce D."/>
            <person name="Goodwin L."/>
            <person name="Land M."/>
            <person name="Hauser L."/>
            <person name="Chang Y.J."/>
            <person name="Jeffries C.D."/>
            <person name="Ivanova N."/>
            <person name="Mavromatis K."/>
            <person name="Mikhailova N."/>
            <person name="Chen A."/>
            <person name="Palaniappan K."/>
            <person name="Chain P."/>
            <person name="Rohde M."/>
            <person name="Goker M."/>
            <person name="Bristow J."/>
            <person name="Eisen J.A."/>
            <person name="Markowitz V."/>
            <person name="Hugenholtz P."/>
            <person name="Kyrpides N.C."/>
            <person name="Klenk H.P."/>
        </authorList>
    </citation>
    <scope>NUCLEOTIDE SEQUENCE [LARGE SCALE GENOMIC DNA]</scope>
    <source>
        <strain evidence="2">ATCC 12428 / DSM 43021 / JCM 3005 / NI 9100</strain>
    </source>
</reference>
<dbReference type="Gene3D" id="3.90.550.10">
    <property type="entry name" value="Spore Coat Polysaccharide Biosynthesis Protein SpsA, Chain A"/>
    <property type="match status" value="1"/>
</dbReference>
<dbReference type="CDD" id="cd02518">
    <property type="entry name" value="GT2_SpsF"/>
    <property type="match status" value="1"/>
</dbReference>
<accession>D2BBH3</accession>
<protein>
    <submittedName>
        <fullName evidence="1">Acylneuraminate cytidylyltransferase</fullName>
    </submittedName>
</protein>
<keyword evidence="2" id="KW-1185">Reference proteome</keyword>
<dbReference type="STRING" id="479432.Sros_1198"/>
<sequence>MAVHIAGVIQARMGSTRLPGKVLRTLGGRTVLERVVRAVPHGALDDLVVATTTEPADDAVVAECERLGVAWHRGPVDDVLTRFLGALDRLGCDAVMRLTADCPLLDPEIIAMAAGMWRAAPGLDYLSTSPQPRTLPRGLDVEIVSAEALRSLDGMATGHHRTHVTSYVYTHAERFRIIGLTFPPGDADLRVTLDTVEDWELIRAVVDHFGDGPVPLRTLVGWLRERPEVVALNSAVEQKALELA</sequence>
<evidence type="ECO:0000313" key="1">
    <source>
        <dbReference type="EMBL" id="ACZ84196.1"/>
    </source>
</evidence>
<dbReference type="OrthoDB" id="9801052at2"/>
<dbReference type="Proteomes" id="UP000002029">
    <property type="component" value="Chromosome"/>
</dbReference>
<dbReference type="GO" id="GO:0005829">
    <property type="term" value="C:cytosol"/>
    <property type="evidence" value="ECO:0007669"/>
    <property type="project" value="TreeGrafter"/>
</dbReference>
<dbReference type="InterPro" id="IPR003329">
    <property type="entry name" value="Cytidylyl_trans"/>
</dbReference>
<dbReference type="SUPFAM" id="SSF53448">
    <property type="entry name" value="Nucleotide-diphospho-sugar transferases"/>
    <property type="match status" value="1"/>
</dbReference>
<dbReference type="AlphaFoldDB" id="D2BBH3"/>
<proteinExistence type="predicted"/>
<keyword evidence="1" id="KW-0548">Nucleotidyltransferase</keyword>